<organism evidence="2 3">
    <name type="scientific">Burkholderia ambifaria</name>
    <dbReference type="NCBI Taxonomy" id="152480"/>
    <lineage>
        <taxon>Bacteria</taxon>
        <taxon>Pseudomonadati</taxon>
        <taxon>Pseudomonadota</taxon>
        <taxon>Betaproteobacteria</taxon>
        <taxon>Burkholderiales</taxon>
        <taxon>Burkholderiaceae</taxon>
        <taxon>Burkholderia</taxon>
        <taxon>Burkholderia cepacia complex</taxon>
    </lineage>
</organism>
<keyword evidence="1" id="KW-0812">Transmembrane</keyword>
<comment type="caution">
    <text evidence="2">The sequence shown here is derived from an EMBL/GenBank/DDBJ whole genome shotgun (WGS) entry which is preliminary data.</text>
</comment>
<dbReference type="AlphaFoldDB" id="A0AA41EA03"/>
<evidence type="ECO:0000313" key="3">
    <source>
        <dbReference type="Proteomes" id="UP000682266"/>
    </source>
</evidence>
<evidence type="ECO:0000313" key="2">
    <source>
        <dbReference type="EMBL" id="MBR8131180.1"/>
    </source>
</evidence>
<accession>A0AA41EA03</accession>
<gene>
    <name evidence="2" type="ORF">KDW93_19775</name>
</gene>
<dbReference type="RefSeq" id="WP_006750900.1">
    <property type="nucleotide sequence ID" value="NZ_CADEQF010000001.1"/>
</dbReference>
<keyword evidence="1" id="KW-0472">Membrane</keyword>
<evidence type="ECO:0000256" key="1">
    <source>
        <dbReference type="SAM" id="Phobius"/>
    </source>
</evidence>
<reference evidence="2" key="1">
    <citation type="submission" date="2021-04" db="EMBL/GenBank/DDBJ databases">
        <title>A collection of bacterial strains from the Burkholderia cepacia Research Laboratory and Repository.</title>
        <authorList>
            <person name="Lipuma J."/>
            <person name="Spilker T."/>
        </authorList>
    </citation>
    <scope>NUCLEOTIDE SEQUENCE</scope>
    <source>
        <strain evidence="2">AU36012</strain>
    </source>
</reference>
<dbReference type="Proteomes" id="UP000682266">
    <property type="component" value="Unassembled WGS sequence"/>
</dbReference>
<feature type="transmembrane region" description="Helical" evidence="1">
    <location>
        <begin position="6"/>
        <end position="30"/>
    </location>
</feature>
<protein>
    <recommendedName>
        <fullName evidence="4">LysE family translocator</fullName>
    </recommendedName>
</protein>
<dbReference type="EMBL" id="JAGSVG010000018">
    <property type="protein sequence ID" value="MBR8131180.1"/>
    <property type="molecule type" value="Genomic_DNA"/>
</dbReference>
<sequence>MPETTLLIFAAVAFAGIAMPGPTALLALAVRSRRLDVMLRRGVGMRTASFATSAR</sequence>
<name>A0AA41EA03_9BURK</name>
<keyword evidence="1" id="KW-1133">Transmembrane helix</keyword>
<evidence type="ECO:0008006" key="4">
    <source>
        <dbReference type="Google" id="ProtNLM"/>
    </source>
</evidence>
<proteinExistence type="predicted"/>